<evidence type="ECO:0000313" key="2">
    <source>
        <dbReference type="WBParaSite" id="PS1159_v2.g21595.t1"/>
    </source>
</evidence>
<proteinExistence type="predicted"/>
<dbReference type="Proteomes" id="UP000887580">
    <property type="component" value="Unplaced"/>
</dbReference>
<evidence type="ECO:0000313" key="1">
    <source>
        <dbReference type="Proteomes" id="UP000887580"/>
    </source>
</evidence>
<organism evidence="1 2">
    <name type="scientific">Panagrolaimus sp. PS1159</name>
    <dbReference type="NCBI Taxonomy" id="55785"/>
    <lineage>
        <taxon>Eukaryota</taxon>
        <taxon>Metazoa</taxon>
        <taxon>Ecdysozoa</taxon>
        <taxon>Nematoda</taxon>
        <taxon>Chromadorea</taxon>
        <taxon>Rhabditida</taxon>
        <taxon>Tylenchina</taxon>
        <taxon>Panagrolaimomorpha</taxon>
        <taxon>Panagrolaimoidea</taxon>
        <taxon>Panagrolaimidae</taxon>
        <taxon>Panagrolaimus</taxon>
    </lineage>
</organism>
<reference evidence="2" key="1">
    <citation type="submission" date="2022-11" db="UniProtKB">
        <authorList>
            <consortium name="WormBaseParasite"/>
        </authorList>
    </citation>
    <scope>IDENTIFICATION</scope>
</reference>
<name>A0AC35FX93_9BILA</name>
<dbReference type="WBParaSite" id="PS1159_v2.g21595.t1">
    <property type="protein sequence ID" value="PS1159_v2.g21595.t1"/>
    <property type="gene ID" value="PS1159_v2.g21595"/>
</dbReference>
<protein>
    <submittedName>
        <fullName evidence="2">Uncharacterized protein</fullName>
    </submittedName>
</protein>
<accession>A0AC35FX93</accession>
<sequence>MLETRCVVCADTSTTGHHYNVNCCLGCKSFFRRAVIKKRAYFCEKDNSCDITQRTGRQSCRACRLKKCFDVGMKQSALHPHRDMFGKKENISSTASKVLRPRNSPGPSLKPELDLMNYLLKSDQEVRIKKLDKFRVQHEAKLLSIANGTAKFRQANDEYYADGLRMMSMTDMASITSEELYAMIQWANLLPNFRQLPVSVQTKLLRKFAIFHIVLESCYHTAKSDLNDVWLFPNESCMPRFVSALPVEKQKMVSEGRRWRQEKLYNIMTDRCIDEVAMPMREMKLTNEEFAVLKLIILFRNEGEDSYENLLSEENAQCVGSYVTQLIKKSRNQAINALFAFYQSIQMENYAERFGNVLLSISNIASAASALQENYQLMRLFNIVPFDTISQELLFNGATD</sequence>